<evidence type="ECO:0000313" key="2">
    <source>
        <dbReference type="EMBL" id="KTR03845.1"/>
    </source>
</evidence>
<dbReference type="RefSeq" id="WP_058601466.1">
    <property type="nucleotide sequence ID" value="NZ_LDPZ01000020.1"/>
</dbReference>
<dbReference type="Proteomes" id="UP000078272">
    <property type="component" value="Unassembled WGS sequence"/>
</dbReference>
<evidence type="ECO:0008006" key="5">
    <source>
        <dbReference type="Google" id="ProtNLM"/>
    </source>
</evidence>
<dbReference type="Proteomes" id="UP000078529">
    <property type="component" value="Unassembled WGS sequence"/>
</dbReference>
<dbReference type="STRING" id="401562.NS365_16885"/>
<name>A0A175R8T3_9HYPH</name>
<evidence type="ECO:0000313" key="3">
    <source>
        <dbReference type="Proteomes" id="UP000078272"/>
    </source>
</evidence>
<evidence type="ECO:0000313" key="1">
    <source>
        <dbReference type="EMBL" id="KTQ95761.1"/>
    </source>
</evidence>
<dbReference type="eggNOG" id="ENOG5032PES">
    <property type="taxonomic scope" value="Bacteria"/>
</dbReference>
<proteinExistence type="predicted"/>
<gene>
    <name evidence="1" type="ORF">NS226_10130</name>
    <name evidence="2" type="ORF">NS365_16885</name>
</gene>
<organism evidence="1 3">
    <name type="scientific">Aureimonas ureilytica</name>
    <dbReference type="NCBI Taxonomy" id="401562"/>
    <lineage>
        <taxon>Bacteria</taxon>
        <taxon>Pseudomonadati</taxon>
        <taxon>Pseudomonadota</taxon>
        <taxon>Alphaproteobacteria</taxon>
        <taxon>Hyphomicrobiales</taxon>
        <taxon>Aurantimonadaceae</taxon>
        <taxon>Aureimonas</taxon>
    </lineage>
</organism>
<dbReference type="EMBL" id="LDQA01000045">
    <property type="protein sequence ID" value="KTR03845.1"/>
    <property type="molecule type" value="Genomic_DNA"/>
</dbReference>
<comment type="caution">
    <text evidence="1">The sequence shown here is derived from an EMBL/GenBank/DDBJ whole genome shotgun (WGS) entry which is preliminary data.</text>
</comment>
<dbReference type="EMBL" id="LDPZ01000020">
    <property type="protein sequence ID" value="KTQ95761.1"/>
    <property type="molecule type" value="Genomic_DNA"/>
</dbReference>
<accession>A0A175R8T3</accession>
<dbReference type="InterPro" id="IPR032710">
    <property type="entry name" value="NTF2-like_dom_sf"/>
</dbReference>
<reference evidence="3 4" key="1">
    <citation type="journal article" date="2016" name="Front. Microbiol.">
        <title>Genomic Resource of Rice Seed Associated Bacteria.</title>
        <authorList>
            <person name="Midha S."/>
            <person name="Bansal K."/>
            <person name="Sharma S."/>
            <person name="Kumar N."/>
            <person name="Patil P.P."/>
            <person name="Chaudhry V."/>
            <person name="Patil P.B."/>
        </authorList>
    </citation>
    <scope>NUCLEOTIDE SEQUENCE [LARGE SCALE GENOMIC DNA]</scope>
    <source>
        <strain evidence="1 3">NS226</strain>
        <strain evidence="2 4">NS365</strain>
    </source>
</reference>
<evidence type="ECO:0000313" key="4">
    <source>
        <dbReference type="Proteomes" id="UP000078529"/>
    </source>
</evidence>
<keyword evidence="4" id="KW-1185">Reference proteome</keyword>
<dbReference type="AlphaFoldDB" id="A0A175R8T3"/>
<dbReference type="OrthoDB" id="5817554at2"/>
<protein>
    <recommendedName>
        <fullName evidence="5">SnoaL-like domain-containing protein</fullName>
    </recommendedName>
</protein>
<dbReference type="PATRIC" id="fig|401562.3.peg.1500"/>
<dbReference type="SUPFAM" id="SSF54427">
    <property type="entry name" value="NTF2-like"/>
    <property type="match status" value="1"/>
</dbReference>
<sequence>MLSTENPFPPGDADRHTLWQMLVERDIDAFLAADWSLVDGDFAHDRFFGLHAHKSEIPDSWRLAFPTLESYRDEWLRQAEAAKLTRYAEPVREALFRATNLRDIDISGDRAVAHKKFDGTLALEGGGVEVLSWQTLYFASRINGQWKLTGFVGYMPFPLGRARTA</sequence>